<dbReference type="InterPro" id="IPR000477">
    <property type="entry name" value="RT_dom"/>
</dbReference>
<dbReference type="CDD" id="cd01650">
    <property type="entry name" value="RT_nLTR_like"/>
    <property type="match status" value="1"/>
</dbReference>
<sequence>MDGEFVRREEMNNVDTRLNKLETEISMVEEEGQVYRTEEDKKQHFLRYFKKLYSPNDLAPSTFGDWSGLFDSNRVSDFNLAHLTRPFSVEKIKTGVFQLVRDKAPGPDGFLLSFYQTFWETLKKDIVSIFHEKFDGKLDTGPFDYTFICLVPKREGARRATDFRPISLLNGIHKIISKVLTNRLELVMCDLIGSSQSAFLKGKNITDAFAATYELMGWGNKLGLEGVGIKLDFEKAYDRIYWPFLFNVLEWWGFDDRWCSWIKLCVCSAKVAILVNGDVTNWIKTKRGIRQGDPLSQFLFLLVAECLARMTHKATSNNLFKGLEPSEATKISLIQYANDTFFFCEAKKKYKRNLKFLWQLFEWASGMKINREKFELYYTGKVEGKAARLATVLNCKVGNLPTKYLGLPLADRRPSKEDWLDIIRNIQRKIDGWQAKLLSRYGRLILVNAVLTNLPLYFLSMFKAPKWVIARIEALRRDFFWNGGNNAPGKGCLVAWKNICKSKKKGGLGVLDLDTMNHALLTKWWWKFFSEPHLQWNKLIHDLYYRRRRPLKEGRSFRPSSYWWKGVLGLNKIFKWGALHKLGYGDSIDFWSDRWYGDKTLQSVFPEIYSLSHCKNCKSRVGLEQDWWFTVKSVYSMLNDGGLRDDRSKIWSFRVPLKVKVFTWIVLKKRPLTADNLLKRGWTGNTVCVLCESEEETVDHLFAQCVFSRFLMVMSMENALPGNRVDEVTAEGNTTTTYYYTRTDSLLVDYLGG</sequence>
<comment type="caution">
    <text evidence="3">The sequence shown here is derived from an EMBL/GenBank/DDBJ whole genome shotgun (WGS) entry which is preliminary data.</text>
</comment>
<dbReference type="SUPFAM" id="SSF56672">
    <property type="entry name" value="DNA/RNA polymerases"/>
    <property type="match status" value="1"/>
</dbReference>
<evidence type="ECO:0000313" key="4">
    <source>
        <dbReference type="Proteomes" id="UP000092600"/>
    </source>
</evidence>
<name>A0A199UW35_ANACO</name>
<dbReference type="EMBL" id="LSRQ01004599">
    <property type="protein sequence ID" value="OAY69027.1"/>
    <property type="molecule type" value="Genomic_DNA"/>
</dbReference>
<dbReference type="STRING" id="4615.A0A199UW35"/>
<proteinExistence type="predicted"/>
<feature type="domain" description="Reverse transcriptase" evidence="2">
    <location>
        <begin position="132"/>
        <end position="409"/>
    </location>
</feature>
<evidence type="ECO:0000313" key="3">
    <source>
        <dbReference type="EMBL" id="OAY69027.1"/>
    </source>
</evidence>
<dbReference type="PROSITE" id="PS50878">
    <property type="entry name" value="RT_POL"/>
    <property type="match status" value="1"/>
</dbReference>
<dbReference type="AlphaFoldDB" id="A0A199UW35"/>
<accession>A0A199UW35</accession>
<dbReference type="Proteomes" id="UP000092600">
    <property type="component" value="Unassembled WGS sequence"/>
</dbReference>
<evidence type="ECO:0000259" key="2">
    <source>
        <dbReference type="PROSITE" id="PS50878"/>
    </source>
</evidence>
<gene>
    <name evidence="3" type="ORF">ACMD2_19383</name>
</gene>
<reference evidence="3 4" key="1">
    <citation type="journal article" date="2016" name="DNA Res.">
        <title>The draft genome of MD-2 pineapple using hybrid error correction of long reads.</title>
        <authorList>
            <person name="Redwan R.M."/>
            <person name="Saidin A."/>
            <person name="Kumar S.V."/>
        </authorList>
    </citation>
    <scope>NUCLEOTIDE SEQUENCE [LARGE SCALE GENOMIC DNA]</scope>
    <source>
        <strain evidence="4">cv. MD2</strain>
        <tissue evidence="3">Leaf</tissue>
    </source>
</reference>
<organism evidence="3 4">
    <name type="scientific">Ananas comosus</name>
    <name type="common">Pineapple</name>
    <name type="synonym">Ananas ananas</name>
    <dbReference type="NCBI Taxonomy" id="4615"/>
    <lineage>
        <taxon>Eukaryota</taxon>
        <taxon>Viridiplantae</taxon>
        <taxon>Streptophyta</taxon>
        <taxon>Embryophyta</taxon>
        <taxon>Tracheophyta</taxon>
        <taxon>Spermatophyta</taxon>
        <taxon>Magnoliopsida</taxon>
        <taxon>Liliopsida</taxon>
        <taxon>Poales</taxon>
        <taxon>Bromeliaceae</taxon>
        <taxon>Bromelioideae</taxon>
        <taxon>Ananas</taxon>
    </lineage>
</organism>
<dbReference type="InterPro" id="IPR026960">
    <property type="entry name" value="RVT-Znf"/>
</dbReference>
<feature type="coiled-coil region" evidence="1">
    <location>
        <begin position="11"/>
        <end position="38"/>
    </location>
</feature>
<dbReference type="Pfam" id="PF00078">
    <property type="entry name" value="RVT_1"/>
    <property type="match status" value="1"/>
</dbReference>
<dbReference type="Pfam" id="PF13966">
    <property type="entry name" value="zf-RVT"/>
    <property type="match status" value="1"/>
</dbReference>
<protein>
    <submittedName>
        <fullName evidence="3">LINE-1 retrotransposable element ORF2 protein</fullName>
    </submittedName>
</protein>
<dbReference type="InterPro" id="IPR043502">
    <property type="entry name" value="DNA/RNA_pol_sf"/>
</dbReference>
<dbReference type="PANTHER" id="PTHR33116:SF78">
    <property type="entry name" value="OS12G0587133 PROTEIN"/>
    <property type="match status" value="1"/>
</dbReference>
<evidence type="ECO:0000256" key="1">
    <source>
        <dbReference type="SAM" id="Coils"/>
    </source>
</evidence>
<keyword evidence="1" id="KW-0175">Coiled coil</keyword>
<dbReference type="PANTHER" id="PTHR33116">
    <property type="entry name" value="REVERSE TRANSCRIPTASE ZINC-BINDING DOMAIN-CONTAINING PROTEIN-RELATED-RELATED"/>
    <property type="match status" value="1"/>
</dbReference>